<evidence type="ECO:0000259" key="9">
    <source>
        <dbReference type="PROSITE" id="PS50929"/>
    </source>
</evidence>
<dbReference type="CDD" id="cd07346">
    <property type="entry name" value="ABC_6TM_exporters"/>
    <property type="match status" value="1"/>
</dbReference>
<evidence type="ECO:0000313" key="11">
    <source>
        <dbReference type="Proteomes" id="UP001059836"/>
    </source>
</evidence>
<feature type="domain" description="ABC transporter" evidence="8">
    <location>
        <begin position="362"/>
        <end position="595"/>
    </location>
</feature>
<evidence type="ECO:0000256" key="4">
    <source>
        <dbReference type="ARBA" id="ARBA00022840"/>
    </source>
</evidence>
<dbReference type="Gene3D" id="1.20.1560.10">
    <property type="entry name" value="ABC transporter type 1, transmembrane domain"/>
    <property type="match status" value="1"/>
</dbReference>
<evidence type="ECO:0000259" key="8">
    <source>
        <dbReference type="PROSITE" id="PS50893"/>
    </source>
</evidence>
<dbReference type="InterPro" id="IPR003439">
    <property type="entry name" value="ABC_transporter-like_ATP-bd"/>
</dbReference>
<keyword evidence="5 7" id="KW-1133">Transmembrane helix</keyword>
<dbReference type="PROSITE" id="PS00211">
    <property type="entry name" value="ABC_TRANSPORTER_1"/>
    <property type="match status" value="1"/>
</dbReference>
<dbReference type="SUPFAM" id="SSF90123">
    <property type="entry name" value="ABC transporter transmembrane region"/>
    <property type="match status" value="1"/>
</dbReference>
<feature type="transmembrane region" description="Helical" evidence="7">
    <location>
        <begin position="298"/>
        <end position="319"/>
    </location>
</feature>
<feature type="transmembrane region" description="Helical" evidence="7">
    <location>
        <begin position="44"/>
        <end position="68"/>
    </location>
</feature>
<feature type="domain" description="ABC transmembrane type-1" evidence="9">
    <location>
        <begin position="50"/>
        <end position="326"/>
    </location>
</feature>
<dbReference type="GO" id="GO:0005524">
    <property type="term" value="F:ATP binding"/>
    <property type="evidence" value="ECO:0007669"/>
    <property type="project" value="UniProtKB-KW"/>
</dbReference>
<dbReference type="RefSeq" id="WP_213244919.1">
    <property type="nucleotide sequence ID" value="NZ_CP045806.1"/>
</dbReference>
<keyword evidence="4 10" id="KW-0067">ATP-binding</keyword>
<dbReference type="PANTHER" id="PTHR43394">
    <property type="entry name" value="ATP-DEPENDENT PERMEASE MDL1, MITOCHONDRIAL"/>
    <property type="match status" value="1"/>
</dbReference>
<keyword evidence="11" id="KW-1185">Reference proteome</keyword>
<dbReference type="Pfam" id="PF00005">
    <property type="entry name" value="ABC_tran"/>
    <property type="match status" value="1"/>
</dbReference>
<evidence type="ECO:0000256" key="1">
    <source>
        <dbReference type="ARBA" id="ARBA00004651"/>
    </source>
</evidence>
<dbReference type="InterPro" id="IPR027417">
    <property type="entry name" value="P-loop_NTPase"/>
</dbReference>
<feature type="transmembrane region" description="Helical" evidence="7">
    <location>
        <begin position="186"/>
        <end position="206"/>
    </location>
</feature>
<dbReference type="Proteomes" id="UP001059836">
    <property type="component" value="Chromosome"/>
</dbReference>
<keyword evidence="3" id="KW-0547">Nucleotide-binding</keyword>
<dbReference type="PANTHER" id="PTHR43394:SF1">
    <property type="entry name" value="ATP-BINDING CASSETTE SUB-FAMILY B MEMBER 10, MITOCHONDRIAL"/>
    <property type="match status" value="1"/>
</dbReference>
<dbReference type="PROSITE" id="PS50893">
    <property type="entry name" value="ABC_TRANSPORTER_2"/>
    <property type="match status" value="1"/>
</dbReference>
<evidence type="ECO:0000256" key="3">
    <source>
        <dbReference type="ARBA" id="ARBA00022741"/>
    </source>
</evidence>
<dbReference type="InterPro" id="IPR036640">
    <property type="entry name" value="ABC1_TM_sf"/>
</dbReference>
<dbReference type="SUPFAM" id="SSF52540">
    <property type="entry name" value="P-loop containing nucleoside triphosphate hydrolases"/>
    <property type="match status" value="1"/>
</dbReference>
<dbReference type="InterPro" id="IPR003593">
    <property type="entry name" value="AAA+_ATPase"/>
</dbReference>
<sequence>MGTDRANSDVGKARTSTSVGTATTAAVPPAVRPADLLKPVLGRLYGVAMLSVVTAVATVIPLLCVIEIADHAGDESHTRLWILAGILVIAAAIKGAASAGAGFYGHVIDNDVQLYLRSSLIAHIRRVPLGWIDSRRSSGIVAGVEGDVASVHHMVAHTVHETVVAILVPVISLVALFIVDWQFALIAVVPVIVTFLVMAVMLSTGAQKQQTYNRANENMAASVVEFVRGISVMKAFNVTAAGMDRYADRRRSLVEAWSDWSRQSNVYLALIDILTSPVTILLMMCAVGVGQTREGTPIGLIAGIVLGLGLAASIVAAAMNSEALISGISALGAIAEVLSTEPVPEPAEPVNLGGAGPLDATVVMEDVTFGYGAGDPVIQGISIEFAAGTTTALVGASGAGKSTVATLLARFHDPTTGRITLGGHDLREVATGDLYRHIGVVFQDPLLLSMSLRDNIRISRASATDDEIMDAARRAHIADDILNLPNGLDTVLGVEVELSSGQAQRVAIARAFVTRCPVLILDEPTAYADPDSEESVRAAVAELSRDRTVIMIAHRLSTVAGAAQIVVLDSGRVVERGRPEDLLKNVEGHYAKLWRAYGADAEISASAAPIDAIGGDGDS</sequence>
<dbReference type="EMBL" id="CP045809">
    <property type="protein sequence ID" value="QHN36652.1"/>
    <property type="molecule type" value="Genomic_DNA"/>
</dbReference>
<dbReference type="InterPro" id="IPR011527">
    <property type="entry name" value="ABC1_TM_dom"/>
</dbReference>
<evidence type="ECO:0000256" key="2">
    <source>
        <dbReference type="ARBA" id="ARBA00022692"/>
    </source>
</evidence>
<accession>A0ABX6IL69</accession>
<name>A0ABX6IL69_9ACTN</name>
<evidence type="ECO:0000256" key="6">
    <source>
        <dbReference type="ARBA" id="ARBA00023136"/>
    </source>
</evidence>
<evidence type="ECO:0000313" key="10">
    <source>
        <dbReference type="EMBL" id="QHN36652.1"/>
    </source>
</evidence>
<gene>
    <name evidence="10" type="ORF">GII31_18870</name>
</gene>
<keyword evidence="2 7" id="KW-0812">Transmembrane</keyword>
<proteinExistence type="predicted"/>
<reference evidence="10" key="1">
    <citation type="journal article" date="2021" name="Nat. Microbiol.">
        <title>Cocultivation of an ultrasmall environmental parasitic bacterium with lytic ability against bacteria associated with wastewater foams.</title>
        <authorList>
            <person name="Batinovic S."/>
            <person name="Rose J.J.A."/>
            <person name="Ratcliffe J."/>
            <person name="Seviour R.J."/>
            <person name="Petrovski S."/>
        </authorList>
    </citation>
    <scope>NUCLEOTIDE SEQUENCE</scope>
    <source>
        <strain evidence="10">CON9</strain>
    </source>
</reference>
<dbReference type="Pfam" id="PF00664">
    <property type="entry name" value="ABC_membrane"/>
    <property type="match status" value="1"/>
</dbReference>
<dbReference type="InterPro" id="IPR017871">
    <property type="entry name" value="ABC_transporter-like_CS"/>
</dbReference>
<dbReference type="PROSITE" id="PS50929">
    <property type="entry name" value="ABC_TM1F"/>
    <property type="match status" value="1"/>
</dbReference>
<dbReference type="SMART" id="SM00382">
    <property type="entry name" value="AAA"/>
    <property type="match status" value="1"/>
</dbReference>
<evidence type="ECO:0000256" key="7">
    <source>
        <dbReference type="SAM" id="Phobius"/>
    </source>
</evidence>
<keyword evidence="6 7" id="KW-0472">Membrane</keyword>
<organism evidence="10 11">
    <name type="scientific">Gordonia pseudamarae</name>
    <dbReference type="NCBI Taxonomy" id="2831662"/>
    <lineage>
        <taxon>Bacteria</taxon>
        <taxon>Bacillati</taxon>
        <taxon>Actinomycetota</taxon>
        <taxon>Actinomycetes</taxon>
        <taxon>Mycobacteriales</taxon>
        <taxon>Gordoniaceae</taxon>
        <taxon>Gordonia</taxon>
    </lineage>
</organism>
<feature type="transmembrane region" description="Helical" evidence="7">
    <location>
        <begin position="266"/>
        <end position="286"/>
    </location>
</feature>
<evidence type="ECO:0000256" key="5">
    <source>
        <dbReference type="ARBA" id="ARBA00022989"/>
    </source>
</evidence>
<comment type="subcellular location">
    <subcellularLocation>
        <location evidence="1">Cell membrane</location>
        <topology evidence="1">Multi-pass membrane protein</topology>
    </subcellularLocation>
</comment>
<feature type="transmembrane region" description="Helical" evidence="7">
    <location>
        <begin position="80"/>
        <end position="104"/>
    </location>
</feature>
<dbReference type="InterPro" id="IPR039421">
    <property type="entry name" value="Type_1_exporter"/>
</dbReference>
<dbReference type="Gene3D" id="3.40.50.300">
    <property type="entry name" value="P-loop containing nucleotide triphosphate hydrolases"/>
    <property type="match status" value="1"/>
</dbReference>
<protein>
    <submittedName>
        <fullName evidence="10">ATP-binding cassette domain-containing protein</fullName>
    </submittedName>
</protein>
<feature type="transmembrane region" description="Helical" evidence="7">
    <location>
        <begin position="162"/>
        <end position="179"/>
    </location>
</feature>